<dbReference type="InterPro" id="IPR015943">
    <property type="entry name" value="WD40/YVTN_repeat-like_dom_sf"/>
</dbReference>
<name>A0A7C1FHH2_9CHLR</name>
<gene>
    <name evidence="1" type="ORF">ENQ20_10460</name>
</gene>
<sequence length="244" mass="26031">MPQPDHHPSCCYHDGERLLVGGATYGVAYTTDDGGWRASWMDGVTAPVVCLAPHPHYEHTGVLLAGSSGGGILRSANRGRDFFVCNFGLVDFDVLTLAWAPPQPTGDWPPLEVVFAGASNGIYRSPNGGRGWKQIADLPAPVLSLAVSPAFHHGGPVLAGTEGAGLWRSDDGGYTFRPIPDAPEVINALLALPDGWLLSDAERIWRSQDGNRWTPLDLPPALTFLRTRQGAVLAGGMEGVFQVE</sequence>
<evidence type="ECO:0000313" key="1">
    <source>
        <dbReference type="EMBL" id="HDX31896.1"/>
    </source>
</evidence>
<evidence type="ECO:0008006" key="2">
    <source>
        <dbReference type="Google" id="ProtNLM"/>
    </source>
</evidence>
<protein>
    <recommendedName>
        <fullName evidence="2">Exo-alpha-sialidase</fullName>
    </recommendedName>
</protein>
<dbReference type="AlphaFoldDB" id="A0A7C1FHH2"/>
<reference evidence="1" key="1">
    <citation type="journal article" date="2020" name="mSystems">
        <title>Genome- and Community-Level Interaction Insights into Carbon Utilization and Element Cycling Functions of Hydrothermarchaeota in Hydrothermal Sediment.</title>
        <authorList>
            <person name="Zhou Z."/>
            <person name="Liu Y."/>
            <person name="Xu W."/>
            <person name="Pan J."/>
            <person name="Luo Z.H."/>
            <person name="Li M."/>
        </authorList>
    </citation>
    <scope>NUCLEOTIDE SEQUENCE [LARGE SCALE GENOMIC DNA]</scope>
    <source>
        <strain evidence="1">SpSt-289</strain>
    </source>
</reference>
<organism evidence="1">
    <name type="scientific">Caldilinea aerophila</name>
    <dbReference type="NCBI Taxonomy" id="133453"/>
    <lineage>
        <taxon>Bacteria</taxon>
        <taxon>Bacillati</taxon>
        <taxon>Chloroflexota</taxon>
        <taxon>Caldilineae</taxon>
        <taxon>Caldilineales</taxon>
        <taxon>Caldilineaceae</taxon>
        <taxon>Caldilinea</taxon>
    </lineage>
</organism>
<dbReference type="EMBL" id="DSMG01000102">
    <property type="protein sequence ID" value="HDX31896.1"/>
    <property type="molecule type" value="Genomic_DNA"/>
</dbReference>
<accession>A0A7C1FHH2</accession>
<dbReference type="SUPFAM" id="SSF110296">
    <property type="entry name" value="Oligoxyloglucan reducing end-specific cellobiohydrolase"/>
    <property type="match status" value="1"/>
</dbReference>
<comment type="caution">
    <text evidence="1">The sequence shown here is derived from an EMBL/GenBank/DDBJ whole genome shotgun (WGS) entry which is preliminary data.</text>
</comment>
<proteinExistence type="predicted"/>
<dbReference type="Gene3D" id="2.130.10.10">
    <property type="entry name" value="YVTN repeat-like/Quinoprotein amine dehydrogenase"/>
    <property type="match status" value="1"/>
</dbReference>